<reference evidence="2 3" key="1">
    <citation type="submission" date="2024-04" db="EMBL/GenBank/DDBJ databases">
        <title>Tritrichomonas musculus Genome.</title>
        <authorList>
            <person name="Alves-Ferreira E."/>
            <person name="Grigg M."/>
            <person name="Lorenzi H."/>
            <person name="Galac M."/>
        </authorList>
    </citation>
    <scope>NUCLEOTIDE SEQUENCE [LARGE SCALE GENOMIC DNA]</scope>
    <source>
        <strain evidence="2 3">EAF2021</strain>
    </source>
</reference>
<keyword evidence="3" id="KW-1185">Reference proteome</keyword>
<name>A0ABR2IFA2_9EUKA</name>
<evidence type="ECO:0008006" key="4">
    <source>
        <dbReference type="Google" id="ProtNLM"/>
    </source>
</evidence>
<comment type="caution">
    <text evidence="2">The sequence shown here is derived from an EMBL/GenBank/DDBJ whole genome shotgun (WGS) entry which is preliminary data.</text>
</comment>
<gene>
    <name evidence="2" type="ORF">M9Y10_012785</name>
</gene>
<organism evidence="2 3">
    <name type="scientific">Tritrichomonas musculus</name>
    <dbReference type="NCBI Taxonomy" id="1915356"/>
    <lineage>
        <taxon>Eukaryota</taxon>
        <taxon>Metamonada</taxon>
        <taxon>Parabasalia</taxon>
        <taxon>Tritrichomonadida</taxon>
        <taxon>Tritrichomonadidae</taxon>
        <taxon>Tritrichomonas</taxon>
    </lineage>
</organism>
<feature type="compositionally biased region" description="Polar residues" evidence="1">
    <location>
        <begin position="1"/>
        <end position="18"/>
    </location>
</feature>
<dbReference type="Proteomes" id="UP001470230">
    <property type="component" value="Unassembled WGS sequence"/>
</dbReference>
<accession>A0ABR2IFA2</accession>
<evidence type="ECO:0000256" key="1">
    <source>
        <dbReference type="SAM" id="MobiDB-lite"/>
    </source>
</evidence>
<evidence type="ECO:0000313" key="3">
    <source>
        <dbReference type="Proteomes" id="UP001470230"/>
    </source>
</evidence>
<sequence>MQQHPESTTSQPFSSATLSPPFPSLLQMQQYPESTTSQTFAFPIQRQEEHPFDFTIHHPLPSSRLPSQQPLQQSNENSQFSYWQLYLHEHEEEDEVEDLTSYLIMDKFSPIQNHVICSRINGKSYSEIFWDEKQLYNRQISKCLKRSALGFSWNIPCIKGPPMYLCSFDTDILVEEVQNTYEHGTPFDTYELLDRAQEIREERICKGIKFLMKTGSDFLAEELLQKCSKPPSRAWINSLLARTQLQLRDRRNIKLQRLTACSPEIFESYFYIHAPIIPNACPYLIFGADETILETLLNGKIIVPEGVTEAIAAEIEQFPHISVMCCNSVLGDVMPPFMILPTITTLPDELRIFTESEQIDVTCAPSGYMNRDCFVRWTITFINHLNIYRLKLPLAIRNQRAVLIMDGHSSRACPLALWLLDH</sequence>
<dbReference type="EMBL" id="JAPFFF010000018">
    <property type="protein sequence ID" value="KAK8861090.1"/>
    <property type="molecule type" value="Genomic_DNA"/>
</dbReference>
<protein>
    <recommendedName>
        <fullName evidence="4">DDE-1 domain-containing protein</fullName>
    </recommendedName>
</protein>
<evidence type="ECO:0000313" key="2">
    <source>
        <dbReference type="EMBL" id="KAK8861090.1"/>
    </source>
</evidence>
<feature type="region of interest" description="Disordered" evidence="1">
    <location>
        <begin position="1"/>
        <end position="20"/>
    </location>
</feature>
<proteinExistence type="predicted"/>